<evidence type="ECO:0000256" key="10">
    <source>
        <dbReference type="ARBA" id="ARBA00023033"/>
    </source>
</evidence>
<keyword evidence="4" id="KW-0349">Heme</keyword>
<keyword evidence="6" id="KW-0479">Metal-binding</keyword>
<evidence type="ECO:0000256" key="12">
    <source>
        <dbReference type="SAM" id="MobiDB-lite"/>
    </source>
</evidence>
<dbReference type="InterPro" id="IPR054722">
    <property type="entry name" value="PolX-like_BBD"/>
</dbReference>
<evidence type="ECO:0000256" key="2">
    <source>
        <dbReference type="ARBA" id="ARBA00004167"/>
    </source>
</evidence>
<dbReference type="PANTHER" id="PTHR24298">
    <property type="entry name" value="FLAVONOID 3'-MONOOXYGENASE-RELATED"/>
    <property type="match status" value="1"/>
</dbReference>
<name>A0A8T2D549_9BRAS</name>
<dbReference type="Pfam" id="PF07727">
    <property type="entry name" value="RVT_2"/>
    <property type="match status" value="1"/>
</dbReference>
<dbReference type="PANTHER" id="PTHR24298:SF774">
    <property type="entry name" value="CYTOCHROME P450"/>
    <property type="match status" value="1"/>
</dbReference>
<keyword evidence="11" id="KW-0472">Membrane</keyword>
<evidence type="ECO:0000259" key="13">
    <source>
        <dbReference type="PROSITE" id="PS50994"/>
    </source>
</evidence>
<dbReference type="GO" id="GO:0020037">
    <property type="term" value="F:heme binding"/>
    <property type="evidence" value="ECO:0007669"/>
    <property type="project" value="InterPro"/>
</dbReference>
<feature type="region of interest" description="Disordered" evidence="12">
    <location>
        <begin position="819"/>
        <end position="845"/>
    </location>
</feature>
<dbReference type="InterPro" id="IPR057670">
    <property type="entry name" value="SH3_retrovirus"/>
</dbReference>
<dbReference type="Pfam" id="PF13976">
    <property type="entry name" value="gag_pre-integrs"/>
    <property type="match status" value="1"/>
</dbReference>
<feature type="compositionally biased region" description="Basic and acidic residues" evidence="12">
    <location>
        <begin position="819"/>
        <end position="830"/>
    </location>
</feature>
<comment type="caution">
    <text evidence="14">The sequence shown here is derived from an EMBL/GenBank/DDBJ whole genome shotgun (WGS) entry which is preliminary data.</text>
</comment>
<dbReference type="GO" id="GO:0016020">
    <property type="term" value="C:membrane"/>
    <property type="evidence" value="ECO:0007669"/>
    <property type="project" value="UniProtKB-SubCell"/>
</dbReference>
<evidence type="ECO:0000313" key="14">
    <source>
        <dbReference type="EMBL" id="KAG7607628.1"/>
    </source>
</evidence>
<evidence type="ECO:0000256" key="4">
    <source>
        <dbReference type="ARBA" id="ARBA00022617"/>
    </source>
</evidence>
<dbReference type="InterPro" id="IPR013103">
    <property type="entry name" value="RVT_2"/>
</dbReference>
<reference evidence="14 15" key="1">
    <citation type="submission" date="2020-12" db="EMBL/GenBank/DDBJ databases">
        <title>Concerted genomic and epigenomic changes stabilize Arabidopsis allopolyploids.</title>
        <authorList>
            <person name="Chen Z."/>
        </authorList>
    </citation>
    <scope>NUCLEOTIDE SEQUENCE [LARGE SCALE GENOMIC DNA]</scope>
    <source>
        <strain evidence="14">Allo738</strain>
        <tissue evidence="14">Leaf</tissue>
    </source>
</reference>
<comment type="subcellular location">
    <subcellularLocation>
        <location evidence="2">Membrane</location>
        <topology evidence="2">Single-pass membrane protein</topology>
    </subcellularLocation>
</comment>
<dbReference type="InterPro" id="IPR001128">
    <property type="entry name" value="Cyt_P450"/>
</dbReference>
<evidence type="ECO:0000256" key="1">
    <source>
        <dbReference type="ARBA" id="ARBA00001971"/>
    </source>
</evidence>
<evidence type="ECO:0000313" key="15">
    <source>
        <dbReference type="Proteomes" id="UP000694240"/>
    </source>
</evidence>
<evidence type="ECO:0000256" key="9">
    <source>
        <dbReference type="ARBA" id="ARBA00023004"/>
    </source>
</evidence>
<dbReference type="GO" id="GO:0016709">
    <property type="term" value="F:oxidoreductase activity, acting on paired donors, with incorporation or reduction of molecular oxygen, NAD(P)H as one donor, and incorporation of one atom of oxygen"/>
    <property type="evidence" value="ECO:0007669"/>
    <property type="project" value="TreeGrafter"/>
</dbReference>
<keyword evidence="9" id="KW-0408">Iron</keyword>
<dbReference type="Pfam" id="PF25597">
    <property type="entry name" value="SH3_retrovirus"/>
    <property type="match status" value="1"/>
</dbReference>
<dbReference type="PROSITE" id="PS50994">
    <property type="entry name" value="INTEGRASE"/>
    <property type="match status" value="1"/>
</dbReference>
<evidence type="ECO:0000256" key="5">
    <source>
        <dbReference type="ARBA" id="ARBA00022692"/>
    </source>
</evidence>
<evidence type="ECO:0000256" key="11">
    <source>
        <dbReference type="ARBA" id="ARBA00023136"/>
    </source>
</evidence>
<keyword evidence="15" id="KW-1185">Reference proteome</keyword>
<dbReference type="PROSITE" id="PS00086">
    <property type="entry name" value="CYTOCHROME_P450"/>
    <property type="match status" value="1"/>
</dbReference>
<dbReference type="InterPro" id="IPR051103">
    <property type="entry name" value="Plant_metabolite_P450s"/>
</dbReference>
<dbReference type="GO" id="GO:0005506">
    <property type="term" value="F:iron ion binding"/>
    <property type="evidence" value="ECO:0007669"/>
    <property type="project" value="InterPro"/>
</dbReference>
<dbReference type="CDD" id="cd09272">
    <property type="entry name" value="RNase_HI_RT_Ty1"/>
    <property type="match status" value="1"/>
</dbReference>
<dbReference type="Proteomes" id="UP000694240">
    <property type="component" value="Chromosome 5"/>
</dbReference>
<evidence type="ECO:0000256" key="3">
    <source>
        <dbReference type="ARBA" id="ARBA00010617"/>
    </source>
</evidence>
<feature type="compositionally biased region" description="Basic and acidic residues" evidence="12">
    <location>
        <begin position="269"/>
        <end position="283"/>
    </location>
</feature>
<evidence type="ECO:0000256" key="8">
    <source>
        <dbReference type="ARBA" id="ARBA00023002"/>
    </source>
</evidence>
<feature type="compositionally biased region" description="Low complexity" evidence="12">
    <location>
        <begin position="774"/>
        <end position="786"/>
    </location>
</feature>
<feature type="domain" description="Integrase catalytic" evidence="13">
    <location>
        <begin position="500"/>
        <end position="674"/>
    </location>
</feature>
<dbReference type="Pfam" id="PF00067">
    <property type="entry name" value="p450"/>
    <property type="match status" value="1"/>
</dbReference>
<keyword evidence="10" id="KW-0503">Monooxygenase</keyword>
<keyword evidence="7" id="KW-1133">Transmembrane helix</keyword>
<dbReference type="InterPro" id="IPR025724">
    <property type="entry name" value="GAG-pre-integrase_dom"/>
</dbReference>
<dbReference type="Pfam" id="PF00665">
    <property type="entry name" value="rve"/>
    <property type="match status" value="1"/>
</dbReference>
<keyword evidence="8" id="KW-0560">Oxidoreductase</keyword>
<dbReference type="Pfam" id="PF22936">
    <property type="entry name" value="Pol_BBD"/>
    <property type="match status" value="1"/>
</dbReference>
<evidence type="ECO:0000256" key="6">
    <source>
        <dbReference type="ARBA" id="ARBA00022723"/>
    </source>
</evidence>
<feature type="region of interest" description="Disordered" evidence="12">
    <location>
        <begin position="774"/>
        <end position="806"/>
    </location>
</feature>
<comment type="cofactor">
    <cofactor evidence="1">
        <name>heme</name>
        <dbReference type="ChEBI" id="CHEBI:30413"/>
    </cofactor>
</comment>
<dbReference type="CDD" id="cd20653">
    <property type="entry name" value="CYP81"/>
    <property type="match status" value="1"/>
</dbReference>
<dbReference type="GO" id="GO:0015074">
    <property type="term" value="P:DNA integration"/>
    <property type="evidence" value="ECO:0007669"/>
    <property type="project" value="InterPro"/>
</dbReference>
<comment type="similarity">
    <text evidence="3">Belongs to the cytochrome P450 family.</text>
</comment>
<dbReference type="Pfam" id="PF14223">
    <property type="entry name" value="Retrotran_gag_2"/>
    <property type="match status" value="1"/>
</dbReference>
<evidence type="ECO:0000256" key="7">
    <source>
        <dbReference type="ARBA" id="ARBA00022989"/>
    </source>
</evidence>
<keyword evidence="5" id="KW-0812">Transmembrane</keyword>
<dbReference type="InterPro" id="IPR017972">
    <property type="entry name" value="Cyt_P450_CS"/>
</dbReference>
<gene>
    <name evidence="14" type="ORF">ISN45_At05g063860</name>
</gene>
<feature type="region of interest" description="Disordered" evidence="12">
    <location>
        <begin position="269"/>
        <end position="298"/>
    </location>
</feature>
<proteinExistence type="inferred from homology"/>
<sequence length="1683" mass="191276">METSQKVITTVILQGGNYLTWSRTTKTVLCGRGLWSHVISSRAPKEAKEEGDEEGTEVLSPEEEKWFQEDQAVLALLQNSLETSILEGYSYCETAKELWDTLKNVYGNESNLTRVFEVKKAINELSQEDLEFTKHFAKFRSLWSELESLRPGTLDPKVLHERREQDKVFGLLLTLNPGYNDLIKHLLRSEKLPSLDEVCSKIQKEQGSTGLFGGKSELITANKGEVVANKGVYKNEDRKMLTCDHCKKKGHTKDKCWLLHPHLKPAKFKDSRAHISQEAHEEQSQSGSSKGETSTISSGDYVRKSDLEALIKSIVSLKESGITFFSQKPSSSIVIDSGASHHMISNSNLLNNIEPALGHVIIANGDKVPIEGIGNLRLFNKDSKAFFMPKFTSNLLSVKRTTKDLNCYAIFGPNDVYFQDIETGKVIGEGGSKGELYVLEDVLPNSSSCFSSKSHLGISFNVLWHARLGHPHTRALKLMLPNMSFDHTSCEACILGKHCKSVFPKSLTIYEKCFDLVHSDVWTSPCVSRDNNKYFVTFIDEKSKYTWITLLPSKDRVFEAFTNFETYVTNQFNAKIKVFRTDNGGEYTSQKFRDHLAKQGIIHQTSCPYTPQQNGVAERKNRHLMEVARSMMFHTSVPKRFWGDAVLTACYLINRTPTKVLNDLSPFEVLNNTKPSINHLRVFGCVCFVLVPGEQRNKLDAKSTKCMFLGYSTTQKGYKCFDPTKNRTFISRDVKFLEDQEYDNKKDWEDLKDLAHSTSDRVATLRFLLDHLGNETTPTTENTQETHSPNQEDLHQGSDSNEEEYLQHQEDLLNIQEDHESVQETQHDSSDSSDDEKQEQVLVFPTPSLRRSTRIRRKKEFFNALAVAHPFQATCSLALVPKDHQAFLSKISEHRIPQTYEEAMEIQEWRDAVAEEVNAMKRNLTWDEDELPTGKKTVSSRWIFTIKYKSNGDIERYKARLVARGFTQTYGSDYKETFAPVAKLHTVRVVLALATNLSWGLWQMDVKNAFLQGELEDDVYMTPPPGLEDTIQCGKVLRLRKAIYGLKQSPRAWYHKLSRTLKDHSFKKSESDHTLFTLQSPKVSQHMQIPMVYHWNMVERILRYLKGSSGQGIWMGKNSSTEIVGYCDADYAGDRGDRRSTTGYCTFIGGNLATWKTKKQKVVSCSSAESEYRAMRKLTNELTWLKALLKDLGIEQHTPITMHCDNKAAIYIASNSVFHERTKHIEVDCHKVREKIVEGVTLPDLSRNLGIDVFILRLGSRRAVVVTSASAAEEFLSQQNDVVFANRPLATLTEYMGYNNTLVSTAPYGEHWRRLRRFCAVDILSTARLRDFSDIRRDEVRAMIRKINVELVTSGGSVRLKLQPFLYGLTYNILMSMVAGKREEDEETKEVRKLIREAFDFAGVNYVGDFLPTLKLFDLDGYRKRAKKLASKLDKFMQKLVDEHRKNRGKAELEKTMITRLLSLQESEPECYTDDIIKGLVQVMLLAGTDTTAVTLEWAMANLLNHPEVLRKLKTEQNEVSKEGRVFEESDTGKCPYINNVISETLRLFPAAPLLVPHASSTDCEVAGFDIPRGTWLFINAWAIQRDPNVWDDPETFKPERFESETHRGKFLPFGIGRRACPGMGLAQLVLSLALGSLIQCFDWERDNDVAVDMSEGKGLTMPKSVPLVAKCKSLPILDKLVL</sequence>
<feature type="compositionally biased region" description="Low complexity" evidence="12">
    <location>
        <begin position="284"/>
        <end position="295"/>
    </location>
</feature>
<organism evidence="14 15">
    <name type="scientific">Arabidopsis thaliana x Arabidopsis arenosa</name>
    <dbReference type="NCBI Taxonomy" id="1240361"/>
    <lineage>
        <taxon>Eukaryota</taxon>
        <taxon>Viridiplantae</taxon>
        <taxon>Streptophyta</taxon>
        <taxon>Embryophyta</taxon>
        <taxon>Tracheophyta</taxon>
        <taxon>Spermatophyta</taxon>
        <taxon>Magnoliopsida</taxon>
        <taxon>eudicotyledons</taxon>
        <taxon>Gunneridae</taxon>
        <taxon>Pentapetalae</taxon>
        <taxon>rosids</taxon>
        <taxon>malvids</taxon>
        <taxon>Brassicales</taxon>
        <taxon>Brassicaceae</taxon>
        <taxon>Camelineae</taxon>
        <taxon>Arabidopsis</taxon>
    </lineage>
</organism>
<dbReference type="EMBL" id="JAEFBK010000005">
    <property type="protein sequence ID" value="KAG7607628.1"/>
    <property type="molecule type" value="Genomic_DNA"/>
</dbReference>
<accession>A0A8T2D549</accession>
<protein>
    <submittedName>
        <fullName evidence="14">Integrase catalytic core</fullName>
    </submittedName>
</protein>
<dbReference type="InterPro" id="IPR001584">
    <property type="entry name" value="Integrase_cat-core"/>
</dbReference>